<dbReference type="NCBIfam" id="TIGR02181">
    <property type="entry name" value="GRX_bact"/>
    <property type="match status" value="1"/>
</dbReference>
<evidence type="ECO:0000256" key="2">
    <source>
        <dbReference type="ARBA" id="ARBA00007787"/>
    </source>
</evidence>
<evidence type="ECO:0000256" key="5">
    <source>
        <dbReference type="ARBA" id="ARBA00023157"/>
    </source>
</evidence>
<keyword evidence="10" id="KW-1185">Reference proteome</keyword>
<accession>A0A547PJA3</accession>
<dbReference type="InterPro" id="IPR036249">
    <property type="entry name" value="Thioredoxin-like_sf"/>
</dbReference>
<keyword evidence="4 7" id="KW-0249">Electron transport</keyword>
<dbReference type="Pfam" id="PF00462">
    <property type="entry name" value="Glutaredoxin"/>
    <property type="match status" value="1"/>
</dbReference>
<dbReference type="InterPro" id="IPR011767">
    <property type="entry name" value="GLR_AS"/>
</dbReference>
<dbReference type="InterPro" id="IPR002109">
    <property type="entry name" value="Glutaredoxin"/>
</dbReference>
<keyword evidence="6 7" id="KW-0676">Redox-active center</keyword>
<keyword evidence="5" id="KW-1015">Disulfide bond</keyword>
<dbReference type="AlphaFoldDB" id="A0A547PJA3"/>
<dbReference type="InterPro" id="IPR011900">
    <property type="entry name" value="GRX_bact"/>
</dbReference>
<evidence type="ECO:0000256" key="7">
    <source>
        <dbReference type="RuleBase" id="RU364065"/>
    </source>
</evidence>
<evidence type="ECO:0000256" key="3">
    <source>
        <dbReference type="ARBA" id="ARBA00022448"/>
    </source>
</evidence>
<evidence type="ECO:0000313" key="9">
    <source>
        <dbReference type="EMBL" id="TRD14217.1"/>
    </source>
</evidence>
<proteinExistence type="inferred from homology"/>
<dbReference type="EMBL" id="VFSV01000084">
    <property type="protein sequence ID" value="TRD14217.1"/>
    <property type="molecule type" value="Genomic_DNA"/>
</dbReference>
<evidence type="ECO:0000259" key="8">
    <source>
        <dbReference type="Pfam" id="PF00462"/>
    </source>
</evidence>
<dbReference type="Gene3D" id="3.40.30.10">
    <property type="entry name" value="Glutaredoxin"/>
    <property type="match status" value="1"/>
</dbReference>
<dbReference type="GO" id="GO:0015038">
    <property type="term" value="F:glutathione disulfide oxidoreductase activity"/>
    <property type="evidence" value="ECO:0007669"/>
    <property type="project" value="UniProtKB-UniRule"/>
</dbReference>
<keyword evidence="7" id="KW-0963">Cytoplasm</keyword>
<dbReference type="PANTHER" id="PTHR45694">
    <property type="entry name" value="GLUTAREDOXIN 2"/>
    <property type="match status" value="1"/>
</dbReference>
<dbReference type="GO" id="GO:0034599">
    <property type="term" value="P:cellular response to oxidative stress"/>
    <property type="evidence" value="ECO:0007669"/>
    <property type="project" value="TreeGrafter"/>
</dbReference>
<evidence type="ECO:0000256" key="1">
    <source>
        <dbReference type="ARBA" id="ARBA00002549"/>
    </source>
</evidence>
<feature type="domain" description="Glutaredoxin" evidence="8">
    <location>
        <begin position="5"/>
        <end position="65"/>
    </location>
</feature>
<reference evidence="9 10" key="1">
    <citation type="submission" date="2019-06" db="EMBL/GenBank/DDBJ databases">
        <title>Paenimaribius caenipelagi gen. nov., sp. nov., isolated from a tidal flat.</title>
        <authorList>
            <person name="Yoon J.-H."/>
        </authorList>
    </citation>
    <scope>NUCLEOTIDE SEQUENCE [LARGE SCALE GENOMIC DNA]</scope>
    <source>
        <strain evidence="9 10">JBTF-M29</strain>
    </source>
</reference>
<protein>
    <recommendedName>
        <fullName evidence="7">Glutaredoxin</fullName>
    </recommendedName>
</protein>
<dbReference type="GO" id="GO:0005737">
    <property type="term" value="C:cytoplasm"/>
    <property type="evidence" value="ECO:0007669"/>
    <property type="project" value="TreeGrafter"/>
</dbReference>
<dbReference type="GO" id="GO:0045454">
    <property type="term" value="P:cell redox homeostasis"/>
    <property type="evidence" value="ECO:0007669"/>
    <property type="project" value="InterPro"/>
</dbReference>
<sequence length="90" mass="9907">MDHQIVIYTKDYCPYCKAAKALLASKGLRFTNIEISGDPAKRKDMVSRAGGRKTVPQIFVRDIHIGEYTDLADLDARGGFDALLHPAISA</sequence>
<comment type="function">
    <text evidence="1 7">Has a glutathione-disulfide oxidoreductase activity in the presence of NADPH and glutathione reductase. Reduces low molecular weight disulfides and proteins.</text>
</comment>
<dbReference type="PROSITE" id="PS00195">
    <property type="entry name" value="GLUTAREDOXIN_1"/>
    <property type="match status" value="1"/>
</dbReference>
<organism evidence="9 10">
    <name type="scientific">Palleronia caenipelagi</name>
    <dbReference type="NCBI Taxonomy" id="2489174"/>
    <lineage>
        <taxon>Bacteria</taxon>
        <taxon>Pseudomonadati</taxon>
        <taxon>Pseudomonadota</taxon>
        <taxon>Alphaproteobacteria</taxon>
        <taxon>Rhodobacterales</taxon>
        <taxon>Roseobacteraceae</taxon>
        <taxon>Palleronia</taxon>
    </lineage>
</organism>
<name>A0A547PJA3_9RHOB</name>
<keyword evidence="3 7" id="KW-0813">Transport</keyword>
<dbReference type="RefSeq" id="WP_142836306.1">
    <property type="nucleotide sequence ID" value="NZ_VFSV01000084.1"/>
</dbReference>
<dbReference type="Proteomes" id="UP000318590">
    <property type="component" value="Unassembled WGS sequence"/>
</dbReference>
<evidence type="ECO:0000256" key="6">
    <source>
        <dbReference type="ARBA" id="ARBA00023284"/>
    </source>
</evidence>
<evidence type="ECO:0000313" key="10">
    <source>
        <dbReference type="Proteomes" id="UP000318590"/>
    </source>
</evidence>
<dbReference type="OrthoDB" id="9814618at2"/>
<dbReference type="InterPro" id="IPR014025">
    <property type="entry name" value="Glutaredoxin_subgr"/>
</dbReference>
<dbReference type="PRINTS" id="PR00160">
    <property type="entry name" value="GLUTAREDOXIN"/>
</dbReference>
<dbReference type="PANTHER" id="PTHR45694:SF18">
    <property type="entry name" value="GLUTAREDOXIN-1-RELATED"/>
    <property type="match status" value="1"/>
</dbReference>
<dbReference type="CDD" id="cd03418">
    <property type="entry name" value="GRX_GRXb_1_3_like"/>
    <property type="match status" value="1"/>
</dbReference>
<dbReference type="SUPFAM" id="SSF52833">
    <property type="entry name" value="Thioredoxin-like"/>
    <property type="match status" value="1"/>
</dbReference>
<comment type="similarity">
    <text evidence="2 7">Belongs to the glutaredoxin family.</text>
</comment>
<comment type="caution">
    <text evidence="9">The sequence shown here is derived from an EMBL/GenBank/DDBJ whole genome shotgun (WGS) entry which is preliminary data.</text>
</comment>
<dbReference type="PROSITE" id="PS51354">
    <property type="entry name" value="GLUTAREDOXIN_2"/>
    <property type="match status" value="1"/>
</dbReference>
<evidence type="ECO:0000256" key="4">
    <source>
        <dbReference type="ARBA" id="ARBA00022982"/>
    </source>
</evidence>
<gene>
    <name evidence="9" type="primary">grxC</name>
    <name evidence="9" type="ORF">FEV53_19360</name>
</gene>